<evidence type="ECO:0000313" key="3">
    <source>
        <dbReference type="Proteomes" id="UP001187471"/>
    </source>
</evidence>
<feature type="compositionally biased region" description="Acidic residues" evidence="1">
    <location>
        <begin position="127"/>
        <end position="136"/>
    </location>
</feature>
<gene>
    <name evidence="2" type="ORF">RJ640_014091</name>
</gene>
<reference evidence="2" key="1">
    <citation type="submission" date="2022-12" db="EMBL/GenBank/DDBJ databases">
        <title>Draft genome assemblies for two species of Escallonia (Escalloniales).</title>
        <authorList>
            <person name="Chanderbali A."/>
            <person name="Dervinis C."/>
            <person name="Anghel I."/>
            <person name="Soltis D."/>
            <person name="Soltis P."/>
            <person name="Zapata F."/>
        </authorList>
    </citation>
    <scope>NUCLEOTIDE SEQUENCE</scope>
    <source>
        <strain evidence="2">UCBG92.1500</strain>
        <tissue evidence="2">Leaf</tissue>
    </source>
</reference>
<keyword evidence="3" id="KW-1185">Reference proteome</keyword>
<protein>
    <submittedName>
        <fullName evidence="2">Uncharacterized protein</fullName>
    </submittedName>
</protein>
<feature type="region of interest" description="Disordered" evidence="1">
    <location>
        <begin position="126"/>
        <end position="193"/>
    </location>
</feature>
<name>A0AA88URG1_9ASTE</name>
<dbReference type="AlphaFoldDB" id="A0AA88URG1"/>
<feature type="compositionally biased region" description="Basic and acidic residues" evidence="1">
    <location>
        <begin position="144"/>
        <end position="190"/>
    </location>
</feature>
<feature type="compositionally biased region" description="Basic and acidic residues" evidence="1">
    <location>
        <begin position="33"/>
        <end position="43"/>
    </location>
</feature>
<organism evidence="2 3">
    <name type="scientific">Escallonia rubra</name>
    <dbReference type="NCBI Taxonomy" id="112253"/>
    <lineage>
        <taxon>Eukaryota</taxon>
        <taxon>Viridiplantae</taxon>
        <taxon>Streptophyta</taxon>
        <taxon>Embryophyta</taxon>
        <taxon>Tracheophyta</taxon>
        <taxon>Spermatophyta</taxon>
        <taxon>Magnoliopsida</taxon>
        <taxon>eudicotyledons</taxon>
        <taxon>Gunneridae</taxon>
        <taxon>Pentapetalae</taxon>
        <taxon>asterids</taxon>
        <taxon>campanulids</taxon>
        <taxon>Escalloniales</taxon>
        <taxon>Escalloniaceae</taxon>
        <taxon>Escallonia</taxon>
    </lineage>
</organism>
<dbReference type="EMBL" id="JAVXUO010000507">
    <property type="protein sequence ID" value="KAK2991606.1"/>
    <property type="molecule type" value="Genomic_DNA"/>
</dbReference>
<evidence type="ECO:0000313" key="2">
    <source>
        <dbReference type="EMBL" id="KAK2991606.1"/>
    </source>
</evidence>
<dbReference type="PANTHER" id="PTHR34194">
    <property type="entry name" value="F14J8.16 PROTEIN"/>
    <property type="match status" value="1"/>
</dbReference>
<accession>A0AA88URG1</accession>
<comment type="caution">
    <text evidence="2">The sequence shown here is derived from an EMBL/GenBank/DDBJ whole genome shotgun (WGS) entry which is preliminary data.</text>
</comment>
<dbReference type="Proteomes" id="UP001187471">
    <property type="component" value="Unassembled WGS sequence"/>
</dbReference>
<proteinExistence type="predicted"/>
<feature type="region of interest" description="Disordered" evidence="1">
    <location>
        <begin position="24"/>
        <end position="48"/>
    </location>
</feature>
<evidence type="ECO:0000256" key="1">
    <source>
        <dbReference type="SAM" id="MobiDB-lite"/>
    </source>
</evidence>
<sequence length="444" mass="51505">MGRLTFDDCDDRYDVNHSSSTLSKRKRLLRGNSEPKTRSHSSEEVVENFKSGGRTVDEDYMYFLKCVLEGNELRWLAEGEESSDEESDGDIDPDCKVFIDNLLEDGKSYLLRIVNDDGTEEFIKYEAEDEPDEECASESSGELWHGKKAESREVRKDFRDVKSADKADKAGKERRDGERGSPSRRELRSDKKGKKIGVKKDFCNSRSIGEDEKPSLLCEHAPPPQREYDSADDTADSSYRWFLKNMQKEGDHFVLVRSDGKRLVYEEDDRESSSDSEVLVMDNDPYCCKGDNTPFVHSRVFDTSMERVDQPCSGNPTRDEHSQFRENLMGILQRPYNQEELEKLWQEVKERKPMEGRRNLRSAIKSFPKDEYSKSYLDHYKDLKRKIDAVELDRPKKLNILRGFFFWLQNQSDEACILSMVLPDPYIIIDIDVLFIGERCCGKN</sequence>
<dbReference type="PANTHER" id="PTHR34194:SF2">
    <property type="entry name" value="F14J8.16 PROTEIN"/>
    <property type="match status" value="1"/>
</dbReference>